<dbReference type="GO" id="GO:0006397">
    <property type="term" value="P:mRNA processing"/>
    <property type="evidence" value="ECO:0007669"/>
    <property type="project" value="InterPro"/>
</dbReference>
<dbReference type="Pfam" id="PF06479">
    <property type="entry name" value="Ribonuc_2-5A"/>
    <property type="match status" value="1"/>
</dbReference>
<dbReference type="EMBL" id="SNRW01002269">
    <property type="protein sequence ID" value="KAA6393319.1"/>
    <property type="molecule type" value="Genomic_DNA"/>
</dbReference>
<keyword evidence="6 11" id="KW-0418">Kinase</keyword>
<dbReference type="InterPro" id="IPR001245">
    <property type="entry name" value="Ser-Thr/Tyr_kinase_cat_dom"/>
</dbReference>
<dbReference type="Proteomes" id="UP000324800">
    <property type="component" value="Unassembled WGS sequence"/>
</dbReference>
<dbReference type="PROSITE" id="PS00108">
    <property type="entry name" value="PROTEIN_KINASE_ST"/>
    <property type="match status" value="1"/>
</dbReference>
<dbReference type="SMART" id="SM00220">
    <property type="entry name" value="S_TKc"/>
    <property type="match status" value="1"/>
</dbReference>
<dbReference type="InterPro" id="IPR010513">
    <property type="entry name" value="KEN_dom"/>
</dbReference>
<feature type="domain" description="KEN" evidence="10">
    <location>
        <begin position="571"/>
        <end position="707"/>
    </location>
</feature>
<feature type="domain" description="Protein kinase" evidence="9">
    <location>
        <begin position="1"/>
        <end position="568"/>
    </location>
</feature>
<dbReference type="GO" id="GO:0004521">
    <property type="term" value="F:RNA endonuclease activity"/>
    <property type="evidence" value="ECO:0007669"/>
    <property type="project" value="InterPro"/>
</dbReference>
<dbReference type="PROSITE" id="PS50011">
    <property type="entry name" value="PROTEIN_KINASE_DOM"/>
    <property type="match status" value="1"/>
</dbReference>
<dbReference type="Gene3D" id="1.20.1440.180">
    <property type="entry name" value="KEN domain"/>
    <property type="match status" value="1"/>
</dbReference>
<dbReference type="GO" id="GO:0004674">
    <property type="term" value="F:protein serine/threonine kinase activity"/>
    <property type="evidence" value="ECO:0007669"/>
    <property type="project" value="UniProtKB-KW"/>
</dbReference>
<dbReference type="InterPro" id="IPR038357">
    <property type="entry name" value="KEN_sf"/>
</dbReference>
<evidence type="ECO:0000259" key="9">
    <source>
        <dbReference type="PROSITE" id="PS50011"/>
    </source>
</evidence>
<keyword evidence="7" id="KW-0067">ATP-binding</keyword>
<gene>
    <name evidence="11" type="ORF">EZS28_011157</name>
</gene>
<dbReference type="AlphaFoldDB" id="A0A5J4WG24"/>
<keyword evidence="5" id="KW-0547">Nucleotide-binding</keyword>
<evidence type="ECO:0000256" key="3">
    <source>
        <dbReference type="ARBA" id="ARBA00022679"/>
    </source>
</evidence>
<dbReference type="GO" id="GO:0005524">
    <property type="term" value="F:ATP binding"/>
    <property type="evidence" value="ECO:0007669"/>
    <property type="project" value="UniProtKB-KW"/>
</dbReference>
<evidence type="ECO:0000256" key="5">
    <source>
        <dbReference type="ARBA" id="ARBA00022741"/>
    </source>
</evidence>
<dbReference type="Gene3D" id="3.30.200.20">
    <property type="entry name" value="Phosphorylase Kinase, domain 1"/>
    <property type="match status" value="1"/>
</dbReference>
<reference evidence="11 12" key="1">
    <citation type="submission" date="2019-03" db="EMBL/GenBank/DDBJ databases">
        <title>Single cell metagenomics reveals metabolic interactions within the superorganism composed of flagellate Streblomastix strix and complex community of Bacteroidetes bacteria on its surface.</title>
        <authorList>
            <person name="Treitli S.C."/>
            <person name="Kolisko M."/>
            <person name="Husnik F."/>
            <person name="Keeling P."/>
            <person name="Hampl V."/>
        </authorList>
    </citation>
    <scope>NUCLEOTIDE SEQUENCE [LARGE SCALE GENOMIC DNA]</scope>
    <source>
        <strain evidence="11">ST1C</strain>
    </source>
</reference>
<feature type="compositionally biased region" description="Basic residues" evidence="8">
    <location>
        <begin position="454"/>
        <end position="465"/>
    </location>
</feature>
<keyword evidence="2" id="KW-0723">Serine/threonine-protein kinase</keyword>
<dbReference type="InterPro" id="IPR011009">
    <property type="entry name" value="Kinase-like_dom_sf"/>
</dbReference>
<evidence type="ECO:0000313" key="12">
    <source>
        <dbReference type="Proteomes" id="UP000324800"/>
    </source>
</evidence>
<sequence>MEGILLGVGSNGTCVFKGILDGRFVAVKRIQRPFVKYAARELQILIKSESHQRVVRYYSLEEDQHFVFLALELCCKTLIEYLQEVYKEGRISCDEINKQRRKDENDERKHEEMAKIVLYKPEKEKNKEKPVVQGAQSFTYRSKGLDQSKPKTYRSYLEENSPQTREPPPKMAPLVNLQSQIGQQINPQQFPGHYPPCPNDKRTNFQIKKILIEIAEGLAYLHSLNIVHRDIKPGNILVDAKNRIKISDMGLSKYFEDQEEQENEKLQLKSKEKLNDADLIKNDVNEQIQIIESIIAQNQLKLPSNVLEGMDTTVQSINTGNGGTIGWTAPEILLKRMNYIQNNNQQQSTDQFKTLNSSEQFTSSSSTIQPNLQSKQQQQQSKQNSISQTQPIQSSLIISSPISIHEKIKLAKAADIFSLGCVFFFVLMGGEEKDGNSNSAEIESEYEIEQKQKKDQKKNKNRKNKKFETKIKNQKEKPNNNKYDDNSSNIDSDSDSDNDNNDNNNKHIIVSAHPFGTWTERTYKIAQGDLSRLGHLRDCEARNLLQRMLRMDPHQRPNIDEVLLDPFLWDSEKRLQFLCDVSDRLENEPPNAAVCVAVDDRSGDVIKSDVKGQEPDWMALVTQELRNDLVKFRKYKSNSLRDLLRVIRNKNSHFGGLPDELKEQFVNQPEGFLLYFEKRFPNIIRVVHDITAQGPLRHEELFKKYFA</sequence>
<dbReference type="FunFam" id="3.30.200.20:FF:000077">
    <property type="entry name" value="Putative Serine/threonine-protein kinase/endoribonuclease IRE1"/>
    <property type="match status" value="1"/>
</dbReference>
<dbReference type="SMART" id="SM00580">
    <property type="entry name" value="PUG"/>
    <property type="match status" value="1"/>
</dbReference>
<evidence type="ECO:0000256" key="4">
    <source>
        <dbReference type="ARBA" id="ARBA00022729"/>
    </source>
</evidence>
<feature type="region of interest" description="Disordered" evidence="8">
    <location>
        <begin position="433"/>
        <end position="507"/>
    </location>
</feature>
<dbReference type="GO" id="GO:0036498">
    <property type="term" value="P:IRE1-mediated unfolded protein response"/>
    <property type="evidence" value="ECO:0007669"/>
    <property type="project" value="TreeGrafter"/>
</dbReference>
<evidence type="ECO:0000313" key="11">
    <source>
        <dbReference type="EMBL" id="KAA6393319.1"/>
    </source>
</evidence>
<dbReference type="PANTHER" id="PTHR13954">
    <property type="entry name" value="IRE1-RELATED"/>
    <property type="match status" value="1"/>
</dbReference>
<dbReference type="InterPro" id="IPR045133">
    <property type="entry name" value="IRE1/2-like"/>
</dbReference>
<evidence type="ECO:0000256" key="7">
    <source>
        <dbReference type="ARBA" id="ARBA00022840"/>
    </source>
</evidence>
<dbReference type="GO" id="GO:1990604">
    <property type="term" value="C:IRE1-TRAF2-ASK1 complex"/>
    <property type="evidence" value="ECO:0007669"/>
    <property type="project" value="TreeGrafter"/>
</dbReference>
<evidence type="ECO:0000256" key="6">
    <source>
        <dbReference type="ARBA" id="ARBA00022777"/>
    </source>
</evidence>
<dbReference type="InterPro" id="IPR008271">
    <property type="entry name" value="Ser/Thr_kinase_AS"/>
</dbReference>
<keyword evidence="3" id="KW-0808">Transferase</keyword>
<evidence type="ECO:0000256" key="1">
    <source>
        <dbReference type="ARBA" id="ARBA00012513"/>
    </source>
</evidence>
<organism evidence="11 12">
    <name type="scientific">Streblomastix strix</name>
    <dbReference type="NCBI Taxonomy" id="222440"/>
    <lineage>
        <taxon>Eukaryota</taxon>
        <taxon>Metamonada</taxon>
        <taxon>Preaxostyla</taxon>
        <taxon>Oxymonadida</taxon>
        <taxon>Streblomastigidae</taxon>
        <taxon>Streblomastix</taxon>
    </lineage>
</organism>
<dbReference type="GO" id="GO:0051082">
    <property type="term" value="F:unfolded protein binding"/>
    <property type="evidence" value="ECO:0007669"/>
    <property type="project" value="TreeGrafter"/>
</dbReference>
<dbReference type="PROSITE" id="PS51392">
    <property type="entry name" value="KEN"/>
    <property type="match status" value="1"/>
</dbReference>
<evidence type="ECO:0000256" key="2">
    <source>
        <dbReference type="ARBA" id="ARBA00022527"/>
    </source>
</evidence>
<accession>A0A5J4WG24</accession>
<evidence type="ECO:0000256" key="8">
    <source>
        <dbReference type="SAM" id="MobiDB-lite"/>
    </source>
</evidence>
<dbReference type="OrthoDB" id="63989at2759"/>
<dbReference type="PANTHER" id="PTHR13954:SF6">
    <property type="entry name" value="NON-SPECIFIC SERINE_THREONINE PROTEIN KINASE"/>
    <property type="match status" value="1"/>
</dbReference>
<feature type="compositionally biased region" description="Basic and acidic residues" evidence="8">
    <location>
        <begin position="466"/>
        <end position="485"/>
    </location>
</feature>
<comment type="caution">
    <text evidence="11">The sequence shown here is derived from an EMBL/GenBank/DDBJ whole genome shotgun (WGS) entry which is preliminary data.</text>
</comment>
<keyword evidence="4" id="KW-0732">Signal</keyword>
<name>A0A5J4WG24_9EUKA</name>
<evidence type="ECO:0000259" key="10">
    <source>
        <dbReference type="PROSITE" id="PS51392"/>
    </source>
</evidence>
<dbReference type="EC" id="2.7.11.1" evidence="1"/>
<feature type="compositionally biased region" description="Low complexity" evidence="8">
    <location>
        <begin position="357"/>
        <end position="391"/>
    </location>
</feature>
<feature type="region of interest" description="Disordered" evidence="8">
    <location>
        <begin position="354"/>
        <end position="391"/>
    </location>
</feature>
<proteinExistence type="predicted"/>
<dbReference type="InterPro" id="IPR000719">
    <property type="entry name" value="Prot_kinase_dom"/>
</dbReference>
<dbReference type="SUPFAM" id="SSF56112">
    <property type="entry name" value="Protein kinase-like (PK-like)"/>
    <property type="match status" value="1"/>
</dbReference>
<protein>
    <recommendedName>
        <fullName evidence="1">non-specific serine/threonine protein kinase</fullName>
        <ecNumber evidence="1">2.7.11.1</ecNumber>
    </recommendedName>
</protein>
<dbReference type="Pfam" id="PF07714">
    <property type="entry name" value="PK_Tyr_Ser-Thr"/>
    <property type="match status" value="1"/>
</dbReference>
<dbReference type="Gene3D" id="1.10.510.10">
    <property type="entry name" value="Transferase(Phosphotransferase) domain 1"/>
    <property type="match status" value="1"/>
</dbReference>